<dbReference type="SUPFAM" id="SSF53098">
    <property type="entry name" value="Ribonuclease H-like"/>
    <property type="match status" value="1"/>
</dbReference>
<dbReference type="Gene3D" id="3.30.342.10">
    <property type="entry name" value="DNA Polymerase, chain B, domain 1"/>
    <property type="match status" value="1"/>
</dbReference>
<proteinExistence type="inferred from homology"/>
<evidence type="ECO:0000313" key="10">
    <source>
        <dbReference type="Proteomes" id="UP000298458"/>
    </source>
</evidence>
<sequence length="766" mass="88409">MPLKSLGFAKGYLFDVYHTEDKIYLWVKTDSGNSLLFFDSYQPVIYAKGAVSILGKLVRRLHELDALGDHPKFEKRKLFYENSFTDVLKLTISKPSVLSKITKKLYALYGRFDIYHSDIDVPTSYMFHKGLFPLCELKLAYTPTEEGRKIRKIKCLSSVSDLEYKIPSFRQLYMRLEKSHRIGFQSNPLILETDQNTYRLKTDKPKDLLLEIDSVLRKEDPDIIFSMYGDHTIFPKLFYYSEKVGFLPSFDRDKTAPIRRHITTKGTSYFTYGNIVFRAPSYPLFGRWHIDSANSFVYKEAYLPGIVELARLSRLPIQRMARASTGKALTYIETDVALRRGYLVPWQKSAVEAPKTAIQLLEADKGGLVFQPNISLGKTAENVAQLDFAQMYPRIMVNHNISPECVNCPCCESDPNADVVPGIGYKICNKRFGIVSEALQDVLDRRAYYKQRVAEESDPEIRNVLDSKQSSLKWMLVTSFGYLGYRNAKFGRLESHESVNAFAREKLLAAKEVTEERDYVFLHAITDSIFIRKEDSSPFSSGELEELCKEITERTRIKIEVDGIYTWLVFPPSSQDPLMPVANRYMGRFLSGNLKFRGIGARRKDLPVFIREAQSEMLEWMRTKISISDLKSSENEILSIYDRYDLLLRKGKVDWKVLLLKKSTTKELDEYEVDGATSLSMHKLRDLGIEVQAGEKIRYLVANQSSKTKGLRYIPEEELQLSDKKPFYDRNFYRKLLVSAFKEVWSEFASFDHFDSLTDDQGMLPF</sequence>
<dbReference type="Proteomes" id="UP000298458">
    <property type="component" value="Unassembled WGS sequence"/>
</dbReference>
<keyword evidence="4" id="KW-0548">Nucleotidyltransferase</keyword>
<dbReference type="GO" id="GO:0006261">
    <property type="term" value="P:DNA-templated DNA replication"/>
    <property type="evidence" value="ECO:0007669"/>
    <property type="project" value="TreeGrafter"/>
</dbReference>
<comment type="caution">
    <text evidence="9">The sequence shown here is derived from an EMBL/GenBank/DDBJ whole genome shotgun (WGS) entry which is preliminary data.</text>
</comment>
<name>A0A4R9GE93_9LEPT</name>
<dbReference type="InterPro" id="IPR023211">
    <property type="entry name" value="DNA_pol_palm_dom_sf"/>
</dbReference>
<dbReference type="GO" id="GO:0000166">
    <property type="term" value="F:nucleotide binding"/>
    <property type="evidence" value="ECO:0007669"/>
    <property type="project" value="InterPro"/>
</dbReference>
<organism evidence="9 10">
    <name type="scientific">Leptospira fletcheri</name>
    <dbReference type="NCBI Taxonomy" id="2484981"/>
    <lineage>
        <taxon>Bacteria</taxon>
        <taxon>Pseudomonadati</taxon>
        <taxon>Spirochaetota</taxon>
        <taxon>Spirochaetia</taxon>
        <taxon>Leptospirales</taxon>
        <taxon>Leptospiraceae</taxon>
        <taxon>Leptospira</taxon>
    </lineage>
</organism>
<dbReference type="Gene3D" id="1.10.132.60">
    <property type="entry name" value="DNA polymerase family B, C-terminal domain"/>
    <property type="match status" value="1"/>
</dbReference>
<dbReference type="SUPFAM" id="SSF56672">
    <property type="entry name" value="DNA/RNA polymerases"/>
    <property type="match status" value="1"/>
</dbReference>
<evidence type="ECO:0000256" key="6">
    <source>
        <dbReference type="ARBA" id="ARBA00023125"/>
    </source>
</evidence>
<dbReference type="EC" id="2.7.7.7" evidence="2"/>
<dbReference type="Pfam" id="PF00136">
    <property type="entry name" value="DNA_pol_B"/>
    <property type="match status" value="1"/>
</dbReference>
<evidence type="ECO:0000256" key="4">
    <source>
        <dbReference type="ARBA" id="ARBA00022695"/>
    </source>
</evidence>
<evidence type="ECO:0000313" key="9">
    <source>
        <dbReference type="EMBL" id="TGK10202.1"/>
    </source>
</evidence>
<dbReference type="InterPro" id="IPR006172">
    <property type="entry name" value="DNA-dir_DNA_pol_B"/>
</dbReference>
<accession>A0A4R9GE93</accession>
<evidence type="ECO:0000256" key="2">
    <source>
        <dbReference type="ARBA" id="ARBA00012417"/>
    </source>
</evidence>
<dbReference type="InterPro" id="IPR050240">
    <property type="entry name" value="DNA_pol_type-B"/>
</dbReference>
<feature type="domain" description="DNA-directed DNA polymerase family B multifunctional" evidence="8">
    <location>
        <begin position="354"/>
        <end position="735"/>
    </location>
</feature>
<evidence type="ECO:0000256" key="3">
    <source>
        <dbReference type="ARBA" id="ARBA00022679"/>
    </source>
</evidence>
<protein>
    <recommendedName>
        <fullName evidence="2">DNA-directed DNA polymerase</fullName>
        <ecNumber evidence="2">2.7.7.7</ecNumber>
    </recommendedName>
</protein>
<dbReference type="Gene3D" id="1.10.287.690">
    <property type="entry name" value="Helix hairpin bin"/>
    <property type="match status" value="1"/>
</dbReference>
<dbReference type="SMART" id="SM00486">
    <property type="entry name" value="POLBc"/>
    <property type="match status" value="1"/>
</dbReference>
<keyword evidence="5" id="KW-0239">DNA-directed DNA polymerase</keyword>
<comment type="similarity">
    <text evidence="1">Belongs to the DNA polymerase type-B family.</text>
</comment>
<dbReference type="AlphaFoldDB" id="A0A4R9GE93"/>
<dbReference type="GO" id="GO:0003887">
    <property type="term" value="F:DNA-directed DNA polymerase activity"/>
    <property type="evidence" value="ECO:0007669"/>
    <property type="project" value="UniProtKB-KW"/>
</dbReference>
<dbReference type="PANTHER" id="PTHR10322">
    <property type="entry name" value="DNA POLYMERASE CATALYTIC SUBUNIT"/>
    <property type="match status" value="1"/>
</dbReference>
<dbReference type="GO" id="GO:0003677">
    <property type="term" value="F:DNA binding"/>
    <property type="evidence" value="ECO:0007669"/>
    <property type="project" value="UniProtKB-KW"/>
</dbReference>
<evidence type="ECO:0000256" key="7">
    <source>
        <dbReference type="ARBA" id="ARBA00049244"/>
    </source>
</evidence>
<dbReference type="InterPro" id="IPR042087">
    <property type="entry name" value="DNA_pol_B_thumb"/>
</dbReference>
<dbReference type="EMBL" id="RQET01000007">
    <property type="protein sequence ID" value="TGK10202.1"/>
    <property type="molecule type" value="Genomic_DNA"/>
</dbReference>
<gene>
    <name evidence="9" type="ORF">EHO60_10165</name>
</gene>
<evidence type="ECO:0000256" key="5">
    <source>
        <dbReference type="ARBA" id="ARBA00022932"/>
    </source>
</evidence>
<keyword evidence="3" id="KW-0808">Transferase</keyword>
<dbReference type="CDD" id="cd05531">
    <property type="entry name" value="POLBc_B2"/>
    <property type="match status" value="1"/>
</dbReference>
<dbReference type="InterPro" id="IPR012337">
    <property type="entry name" value="RNaseH-like_sf"/>
</dbReference>
<dbReference type="InterPro" id="IPR043502">
    <property type="entry name" value="DNA/RNA_pol_sf"/>
</dbReference>
<comment type="catalytic activity">
    <reaction evidence="7">
        <text>DNA(n) + a 2'-deoxyribonucleoside 5'-triphosphate = DNA(n+1) + diphosphate</text>
        <dbReference type="Rhea" id="RHEA:22508"/>
        <dbReference type="Rhea" id="RHEA-COMP:17339"/>
        <dbReference type="Rhea" id="RHEA-COMP:17340"/>
        <dbReference type="ChEBI" id="CHEBI:33019"/>
        <dbReference type="ChEBI" id="CHEBI:61560"/>
        <dbReference type="ChEBI" id="CHEBI:173112"/>
        <dbReference type="EC" id="2.7.7.7"/>
    </reaction>
</comment>
<dbReference type="InterPro" id="IPR006134">
    <property type="entry name" value="DNA-dir_DNA_pol_B_multi_dom"/>
</dbReference>
<dbReference type="OrthoDB" id="139066at2"/>
<evidence type="ECO:0000256" key="1">
    <source>
        <dbReference type="ARBA" id="ARBA00005755"/>
    </source>
</evidence>
<evidence type="ECO:0000259" key="8">
    <source>
        <dbReference type="Pfam" id="PF00136"/>
    </source>
</evidence>
<keyword evidence="6" id="KW-0238">DNA-binding</keyword>
<reference evidence="9" key="1">
    <citation type="journal article" date="2019" name="PLoS Negl. Trop. Dis.">
        <title>Revisiting the worldwide diversity of Leptospira species in the environment.</title>
        <authorList>
            <person name="Vincent A.T."/>
            <person name="Schiettekatte O."/>
            <person name="Bourhy P."/>
            <person name="Veyrier F.J."/>
            <person name="Picardeau M."/>
        </authorList>
    </citation>
    <scope>NUCLEOTIDE SEQUENCE [LARGE SCALE GENOMIC DNA]</scope>
    <source>
        <strain evidence="9">SSW15</strain>
    </source>
</reference>
<dbReference type="InterPro" id="IPR036397">
    <property type="entry name" value="RNaseH_sf"/>
</dbReference>
<dbReference type="RefSeq" id="WP_135768089.1">
    <property type="nucleotide sequence ID" value="NZ_RQET01000007.1"/>
</dbReference>
<dbReference type="Gene3D" id="3.30.420.10">
    <property type="entry name" value="Ribonuclease H-like superfamily/Ribonuclease H"/>
    <property type="match status" value="1"/>
</dbReference>
<keyword evidence="10" id="KW-1185">Reference proteome</keyword>
<dbReference type="PANTHER" id="PTHR10322:SF23">
    <property type="entry name" value="DNA POLYMERASE DELTA CATALYTIC SUBUNIT"/>
    <property type="match status" value="1"/>
</dbReference>
<dbReference type="Gene3D" id="3.90.1600.10">
    <property type="entry name" value="Palm domain of DNA polymerase"/>
    <property type="match status" value="1"/>
</dbReference>